<proteinExistence type="predicted"/>
<evidence type="ECO:0000259" key="2">
    <source>
        <dbReference type="PROSITE" id="PS51846"/>
    </source>
</evidence>
<feature type="transmembrane region" description="Helical" evidence="1">
    <location>
        <begin position="111"/>
        <end position="132"/>
    </location>
</feature>
<feature type="transmembrane region" description="Helical" evidence="1">
    <location>
        <begin position="82"/>
        <end position="99"/>
    </location>
</feature>
<keyword evidence="1" id="KW-1133">Transmembrane helix</keyword>
<feature type="transmembrane region" description="Helical" evidence="1">
    <location>
        <begin position="6"/>
        <end position="28"/>
    </location>
</feature>
<dbReference type="Proteomes" id="UP001215956">
    <property type="component" value="Unassembled WGS sequence"/>
</dbReference>
<dbReference type="InterPro" id="IPR045095">
    <property type="entry name" value="ACDP"/>
</dbReference>
<keyword evidence="1" id="KW-0472">Membrane</keyword>
<evidence type="ECO:0000313" key="3">
    <source>
        <dbReference type="EMBL" id="MDF0593357.1"/>
    </source>
</evidence>
<organism evidence="3 4">
    <name type="scientific">Candidatus Methanocrinis alkalitolerans</name>
    <dbReference type="NCBI Taxonomy" id="3033395"/>
    <lineage>
        <taxon>Archaea</taxon>
        <taxon>Methanobacteriati</taxon>
        <taxon>Methanobacteriota</taxon>
        <taxon>Stenosarchaea group</taxon>
        <taxon>Methanomicrobia</taxon>
        <taxon>Methanotrichales</taxon>
        <taxon>Methanotrichaceae</taxon>
        <taxon>Methanocrinis</taxon>
    </lineage>
</organism>
<dbReference type="InterPro" id="IPR002550">
    <property type="entry name" value="CNNM"/>
</dbReference>
<accession>A0ABT5XFA9</accession>
<keyword evidence="4" id="KW-1185">Reference proteome</keyword>
<dbReference type="RefSeq" id="WP_316969062.1">
    <property type="nucleotide sequence ID" value="NZ_JARFPL010000018.1"/>
</dbReference>
<dbReference type="PROSITE" id="PS51846">
    <property type="entry name" value="CNNM"/>
    <property type="match status" value="1"/>
</dbReference>
<comment type="caution">
    <text evidence="3">The sequence shown here is derived from an EMBL/GenBank/DDBJ whole genome shotgun (WGS) entry which is preliminary data.</text>
</comment>
<dbReference type="PANTHER" id="PTHR12064">
    <property type="entry name" value="METAL TRANSPORTER CNNM"/>
    <property type="match status" value="1"/>
</dbReference>
<protein>
    <submittedName>
        <fullName evidence="3">DUF21 domain-containing protein</fullName>
    </submittedName>
</protein>
<dbReference type="PANTHER" id="PTHR12064:SF94">
    <property type="entry name" value="UNEXTENDED PROTEIN"/>
    <property type="match status" value="1"/>
</dbReference>
<name>A0ABT5XFA9_9EURY</name>
<evidence type="ECO:0000256" key="1">
    <source>
        <dbReference type="SAM" id="Phobius"/>
    </source>
</evidence>
<reference evidence="3 4" key="1">
    <citation type="submission" date="2023-03" db="EMBL/GenBank/DDBJ databases">
        <title>Whole genome sequencing of Methanotrichaceae archaeon M04Ac.</title>
        <authorList>
            <person name="Khomyakova M.A."/>
            <person name="Merkel A.Y."/>
            <person name="Slobodkin A.I."/>
        </authorList>
    </citation>
    <scope>NUCLEOTIDE SEQUENCE [LARGE SCALE GENOMIC DNA]</scope>
    <source>
        <strain evidence="3 4">M04Ac</strain>
    </source>
</reference>
<dbReference type="Pfam" id="PF01595">
    <property type="entry name" value="CNNM"/>
    <property type="match status" value="1"/>
</dbReference>
<sequence length="343" mass="38739">MDDLFIWMGIAVCISQSAVFSGLNLAFFTVSKMELQIEVAKNNRNAIRILALREDSNFLLATILWGNVAVNTLLALLSGSVLAGVLAFFFSTVIITIFGEIIPQAYFSRRALWIAAFLSPLLRFYQVLLYPAAKPTGLLLDRWVGPEAITFYRERDIRELIKLHMQSSMTEIEKVEGQGALNFLSLDDVPLADEGEPIDPGSIVELSFSGNRPVFPVIEPDASDEFLRKINFSGRKWIVIVDPEGEPRLVMDSDEFIRDIFLNFDRFNPHLHCHRPIIERRADAKIGDIISRLRVSPHHLQDDVIDDDVILLWAEEEKRVITGADILGRLLRGIVRNPKTDAP</sequence>
<feature type="transmembrane region" description="Helical" evidence="1">
    <location>
        <begin position="58"/>
        <end position="76"/>
    </location>
</feature>
<feature type="domain" description="CNNM transmembrane" evidence="2">
    <location>
        <begin position="1"/>
        <end position="174"/>
    </location>
</feature>
<dbReference type="EMBL" id="JARFPL010000018">
    <property type="protein sequence ID" value="MDF0593357.1"/>
    <property type="molecule type" value="Genomic_DNA"/>
</dbReference>
<keyword evidence="1" id="KW-0812">Transmembrane</keyword>
<evidence type="ECO:0000313" key="4">
    <source>
        <dbReference type="Proteomes" id="UP001215956"/>
    </source>
</evidence>
<gene>
    <name evidence="3" type="ORF">P0O24_07155</name>
</gene>